<proteinExistence type="predicted"/>
<reference evidence="1 2" key="1">
    <citation type="submission" date="2015-07" db="EMBL/GenBank/DDBJ databases">
        <authorList>
            <consortium name="Pathogen Informatics"/>
        </authorList>
    </citation>
    <scope>NUCLEOTIDE SEQUENCE [LARGE SCALE GENOMIC DNA]</scope>
    <source>
        <strain evidence="1 2">A51</strain>
    </source>
</reference>
<dbReference type="EMBL" id="CWOW01000004">
    <property type="protein sequence ID" value="CSA24813.1"/>
    <property type="molecule type" value="Genomic_DNA"/>
</dbReference>
<evidence type="ECO:0000313" key="1">
    <source>
        <dbReference type="EMBL" id="CSA24813.1"/>
    </source>
</evidence>
<protein>
    <submittedName>
        <fullName evidence="1">Ribokinase</fullName>
        <ecNumber evidence="1">2.7.1.15</ecNumber>
    </submittedName>
</protein>
<dbReference type="Proteomes" id="UP000044806">
    <property type="component" value="Unassembled WGS sequence"/>
</dbReference>
<keyword evidence="1" id="KW-0808">Transferase</keyword>
<sequence length="48" mass="5101">MTGLLQEMPLESAIKFAHAAAAISVTRFGAQTSIPTRAEVEAFLAEHS</sequence>
<dbReference type="Gene3D" id="3.40.1190.20">
    <property type="match status" value="1"/>
</dbReference>
<dbReference type="EC" id="2.7.1.15" evidence="1"/>
<dbReference type="InterPro" id="IPR029056">
    <property type="entry name" value="Ribokinase-like"/>
</dbReference>
<dbReference type="InterPro" id="IPR011611">
    <property type="entry name" value="PfkB_dom"/>
</dbReference>
<accession>A0A655W5Y7</accession>
<dbReference type="SUPFAM" id="SSF53613">
    <property type="entry name" value="Ribokinase-like"/>
    <property type="match status" value="1"/>
</dbReference>
<organism evidence="1 2">
    <name type="scientific">Vibrio cholerae</name>
    <dbReference type="NCBI Taxonomy" id="666"/>
    <lineage>
        <taxon>Bacteria</taxon>
        <taxon>Pseudomonadati</taxon>
        <taxon>Pseudomonadota</taxon>
        <taxon>Gammaproteobacteria</taxon>
        <taxon>Vibrionales</taxon>
        <taxon>Vibrionaceae</taxon>
        <taxon>Vibrio</taxon>
    </lineage>
</organism>
<gene>
    <name evidence="1" type="ORF">ERS013165_01121</name>
</gene>
<evidence type="ECO:0000313" key="2">
    <source>
        <dbReference type="Proteomes" id="UP000044806"/>
    </source>
</evidence>
<dbReference type="GO" id="GO:0004747">
    <property type="term" value="F:ribokinase activity"/>
    <property type="evidence" value="ECO:0007669"/>
    <property type="project" value="UniProtKB-EC"/>
</dbReference>
<name>A0A655W5Y7_VIBCL</name>
<dbReference type="Pfam" id="PF00294">
    <property type="entry name" value="PfkB"/>
    <property type="match status" value="1"/>
</dbReference>
<keyword evidence="1" id="KW-0418">Kinase</keyword>
<dbReference type="AlphaFoldDB" id="A0A655W5Y7"/>